<name>A0A6B3C5Z9_9ACTN</name>
<gene>
    <name evidence="1" type="ORF">G3I71_42185</name>
</gene>
<sequence>MATPRSAPAVNAAGTSWGMSVDETLSGAAPAFRRTVMWTLAAMRLRM</sequence>
<dbReference type="RefSeq" id="WP_164323705.1">
    <property type="nucleotide sequence ID" value="NZ_JAAGLU010000062.1"/>
</dbReference>
<protein>
    <submittedName>
        <fullName evidence="1">Uncharacterized protein</fullName>
    </submittedName>
</protein>
<proteinExistence type="predicted"/>
<dbReference type="AlphaFoldDB" id="A0A6B3C5Z9"/>
<accession>A0A6B3C5Z9</accession>
<reference evidence="1" key="1">
    <citation type="submission" date="2020-01" db="EMBL/GenBank/DDBJ databases">
        <title>Insect and environment-associated Actinomycetes.</title>
        <authorList>
            <person name="Currrie C."/>
            <person name="Chevrette M."/>
            <person name="Carlson C."/>
            <person name="Stubbendieck R."/>
            <person name="Wendt-Pienkowski E."/>
        </authorList>
    </citation>
    <scope>NUCLEOTIDE SEQUENCE</scope>
    <source>
        <strain evidence="1">SID12501</strain>
    </source>
</reference>
<evidence type="ECO:0000313" key="1">
    <source>
        <dbReference type="EMBL" id="NEC92237.1"/>
    </source>
</evidence>
<organism evidence="1">
    <name type="scientific">Streptomyces sp. SID12501</name>
    <dbReference type="NCBI Taxonomy" id="2706042"/>
    <lineage>
        <taxon>Bacteria</taxon>
        <taxon>Bacillati</taxon>
        <taxon>Actinomycetota</taxon>
        <taxon>Actinomycetes</taxon>
        <taxon>Kitasatosporales</taxon>
        <taxon>Streptomycetaceae</taxon>
        <taxon>Streptomyces</taxon>
    </lineage>
</organism>
<comment type="caution">
    <text evidence="1">The sequence shown here is derived from an EMBL/GenBank/DDBJ whole genome shotgun (WGS) entry which is preliminary data.</text>
</comment>
<dbReference type="EMBL" id="JAAGLU010000062">
    <property type="protein sequence ID" value="NEC92237.1"/>
    <property type="molecule type" value="Genomic_DNA"/>
</dbReference>